<dbReference type="Gene3D" id="3.40.1620.10">
    <property type="entry name" value="YefM-like domain"/>
    <property type="match status" value="1"/>
</dbReference>
<proteinExistence type="inferred from homology"/>
<gene>
    <name evidence="3" type="ORF">BN973_06045</name>
</gene>
<name>A0A024K6W3_9MYCO</name>
<organism evidence="3">
    <name type="scientific">Mycobacterium triplex</name>
    <dbReference type="NCBI Taxonomy" id="47839"/>
    <lineage>
        <taxon>Bacteria</taxon>
        <taxon>Bacillati</taxon>
        <taxon>Actinomycetota</taxon>
        <taxon>Actinomycetes</taxon>
        <taxon>Mycobacteriales</taxon>
        <taxon>Mycobacteriaceae</taxon>
        <taxon>Mycobacterium</taxon>
        <taxon>Mycobacterium simiae complex</taxon>
    </lineage>
</organism>
<dbReference type="NCBIfam" id="TIGR01552">
    <property type="entry name" value="phd_fam"/>
    <property type="match status" value="1"/>
</dbReference>
<evidence type="ECO:0000256" key="2">
    <source>
        <dbReference type="RuleBase" id="RU362080"/>
    </source>
</evidence>
<reference evidence="3" key="2">
    <citation type="submission" date="2014-04" db="EMBL/GenBank/DDBJ databases">
        <authorList>
            <person name="Xu Y.W."/>
            <person name="Yang Q."/>
        </authorList>
    </citation>
    <scope>NUCLEOTIDE SEQUENCE</scope>
    <source>
        <strain evidence="3">DSM 44626</strain>
    </source>
</reference>
<reference evidence="3" key="1">
    <citation type="journal article" date="2014" name="Genome Announc.">
        <title>Draft Genome Sequence of Mycobacterium triplex DSM 44626.</title>
        <authorList>
            <person name="Sassi M."/>
            <person name="Croce O."/>
            <person name="Robert C."/>
            <person name="Raoult D."/>
            <person name="Drancourt M."/>
        </authorList>
    </citation>
    <scope>NUCLEOTIDE SEQUENCE [LARGE SCALE GENOMIC DNA]</scope>
    <source>
        <strain evidence="3">DSM 44626</strain>
    </source>
</reference>
<accession>A0A024K6W3</accession>
<dbReference type="SUPFAM" id="SSF143120">
    <property type="entry name" value="YefM-like"/>
    <property type="match status" value="1"/>
</dbReference>
<protein>
    <recommendedName>
        <fullName evidence="2">Antitoxin</fullName>
    </recommendedName>
</protein>
<dbReference type="STRING" id="47839.BN973_06045"/>
<dbReference type="EMBL" id="HG964448">
    <property type="protein sequence ID" value="CDO91636.1"/>
    <property type="molecule type" value="Genomic_DNA"/>
</dbReference>
<comment type="similarity">
    <text evidence="1 2">Belongs to the phD/YefM antitoxin family.</text>
</comment>
<dbReference type="RefSeq" id="WP_082811611.1">
    <property type="nucleotide sequence ID" value="NZ_HG964448.1"/>
</dbReference>
<dbReference type="Pfam" id="PF02604">
    <property type="entry name" value="PhdYeFM_antitox"/>
    <property type="match status" value="1"/>
</dbReference>
<dbReference type="InterPro" id="IPR006442">
    <property type="entry name" value="Antitoxin_Phd/YefM"/>
</dbReference>
<evidence type="ECO:0000313" key="3">
    <source>
        <dbReference type="EMBL" id="CDO91636.1"/>
    </source>
</evidence>
<dbReference type="Proteomes" id="UP000028880">
    <property type="component" value="Unassembled WGS sequence"/>
</dbReference>
<dbReference type="AlphaFoldDB" id="A0A024K6W3"/>
<dbReference type="OrthoDB" id="557859at2"/>
<dbReference type="HOGENOM" id="CLU_3009507_0_0_11"/>
<comment type="function">
    <text evidence="2">Antitoxin component of a type II toxin-antitoxin (TA) system.</text>
</comment>
<dbReference type="InterPro" id="IPR036165">
    <property type="entry name" value="YefM-like_sf"/>
</dbReference>
<evidence type="ECO:0000256" key="1">
    <source>
        <dbReference type="ARBA" id="ARBA00009981"/>
    </source>
</evidence>
<sequence>MIDPSLPRVSMTELRRHFGRIIGEVAQGQTFVITRRGREVAVLAPAEEYRRMSARG</sequence>